<dbReference type="Pfam" id="PF00005">
    <property type="entry name" value="ABC_tran"/>
    <property type="match status" value="1"/>
</dbReference>
<dbReference type="RefSeq" id="WP_073825736.1">
    <property type="nucleotide sequence ID" value="NZ_MQVS01000011.1"/>
</dbReference>
<dbReference type="InterPro" id="IPR003593">
    <property type="entry name" value="AAA+_ATPase"/>
</dbReference>
<protein>
    <submittedName>
        <fullName evidence="5">ABC transporter ATP-binding protein</fullName>
    </submittedName>
</protein>
<keyword evidence="3 5" id="KW-0067">ATP-binding</keyword>
<dbReference type="SMART" id="SM00382">
    <property type="entry name" value="AAA"/>
    <property type="match status" value="1"/>
</dbReference>
<organism evidence="5 6">
    <name type="scientific">Buchananella hordeovulneris</name>
    <dbReference type="NCBI Taxonomy" id="52770"/>
    <lineage>
        <taxon>Bacteria</taxon>
        <taxon>Bacillati</taxon>
        <taxon>Actinomycetota</taxon>
        <taxon>Actinomycetes</taxon>
        <taxon>Actinomycetales</taxon>
        <taxon>Actinomycetaceae</taxon>
        <taxon>Buchananella</taxon>
    </lineage>
</organism>
<evidence type="ECO:0000256" key="2">
    <source>
        <dbReference type="ARBA" id="ARBA00022741"/>
    </source>
</evidence>
<evidence type="ECO:0000313" key="5">
    <source>
        <dbReference type="EMBL" id="OKL50997.1"/>
    </source>
</evidence>
<dbReference type="Proteomes" id="UP000185612">
    <property type="component" value="Unassembled WGS sequence"/>
</dbReference>
<dbReference type="SUPFAM" id="SSF52540">
    <property type="entry name" value="P-loop containing nucleoside triphosphate hydrolases"/>
    <property type="match status" value="1"/>
</dbReference>
<sequence>MTVPCLTGRGLHKHFGPTHALRGVDIDIYPGQTIAIMGPSGSGKSTLLHVLAGVLTPDEGRVDFAGQELSALDEERRCQLRLENFGFVFQFGQLLPDLSALDNVVLPLLLAKHSRRTATRQAAKLLAELGLAEHQAKYPAQLSGGQAQRVAVARALALRPRVLFADEPTGSLDSLAAEHTMEAFLNAVRATNTALVLVTHDPRTAAWAEREITMRDGRITADSGAVGGPQ</sequence>
<dbReference type="PANTHER" id="PTHR24220">
    <property type="entry name" value="IMPORT ATP-BINDING PROTEIN"/>
    <property type="match status" value="1"/>
</dbReference>
<dbReference type="GO" id="GO:0022857">
    <property type="term" value="F:transmembrane transporter activity"/>
    <property type="evidence" value="ECO:0007669"/>
    <property type="project" value="TreeGrafter"/>
</dbReference>
<comment type="caution">
    <text evidence="5">The sequence shown here is derived from an EMBL/GenBank/DDBJ whole genome shotgun (WGS) entry which is preliminary data.</text>
</comment>
<dbReference type="CDD" id="cd03255">
    <property type="entry name" value="ABC_MJ0796_LolCDE_FtsE"/>
    <property type="match status" value="1"/>
</dbReference>
<dbReference type="PROSITE" id="PS50893">
    <property type="entry name" value="ABC_TRANSPORTER_2"/>
    <property type="match status" value="1"/>
</dbReference>
<dbReference type="STRING" id="52770.BSZ40_09560"/>
<dbReference type="InterPro" id="IPR017911">
    <property type="entry name" value="MacB-like_ATP-bd"/>
</dbReference>
<reference evidence="6" key="1">
    <citation type="submission" date="2016-12" db="EMBL/GenBank/DDBJ databases">
        <authorList>
            <person name="Meng X."/>
        </authorList>
    </citation>
    <scope>NUCLEOTIDE SEQUENCE [LARGE SCALE GENOMIC DNA]</scope>
    <source>
        <strain evidence="6">DSM 20732</strain>
    </source>
</reference>
<accession>A0A1Q5PTT1</accession>
<dbReference type="InterPro" id="IPR003439">
    <property type="entry name" value="ABC_transporter-like_ATP-bd"/>
</dbReference>
<dbReference type="InParanoid" id="A0A1Q5PTT1"/>
<dbReference type="PROSITE" id="PS00211">
    <property type="entry name" value="ABC_TRANSPORTER_1"/>
    <property type="match status" value="1"/>
</dbReference>
<dbReference type="InterPro" id="IPR015854">
    <property type="entry name" value="ABC_transpr_LolD-like"/>
</dbReference>
<evidence type="ECO:0000256" key="1">
    <source>
        <dbReference type="ARBA" id="ARBA00022448"/>
    </source>
</evidence>
<proteinExistence type="predicted"/>
<dbReference type="Gene3D" id="3.40.50.300">
    <property type="entry name" value="P-loop containing nucleotide triphosphate hydrolases"/>
    <property type="match status" value="1"/>
</dbReference>
<dbReference type="AlphaFoldDB" id="A0A1Q5PTT1"/>
<dbReference type="GO" id="GO:0016887">
    <property type="term" value="F:ATP hydrolysis activity"/>
    <property type="evidence" value="ECO:0007669"/>
    <property type="project" value="InterPro"/>
</dbReference>
<keyword evidence="2" id="KW-0547">Nucleotide-binding</keyword>
<dbReference type="GO" id="GO:0005524">
    <property type="term" value="F:ATP binding"/>
    <property type="evidence" value="ECO:0007669"/>
    <property type="project" value="UniProtKB-KW"/>
</dbReference>
<dbReference type="InterPro" id="IPR017871">
    <property type="entry name" value="ABC_transporter-like_CS"/>
</dbReference>
<name>A0A1Q5PTT1_9ACTO</name>
<dbReference type="EMBL" id="MQVS01000011">
    <property type="protein sequence ID" value="OKL50997.1"/>
    <property type="molecule type" value="Genomic_DNA"/>
</dbReference>
<keyword evidence="6" id="KW-1185">Reference proteome</keyword>
<feature type="domain" description="ABC transporter" evidence="4">
    <location>
        <begin position="6"/>
        <end position="229"/>
    </location>
</feature>
<gene>
    <name evidence="5" type="ORF">BSZ40_09560</name>
</gene>
<dbReference type="PANTHER" id="PTHR24220:SF685">
    <property type="entry name" value="ABC TRANSPORTER RELATED"/>
    <property type="match status" value="1"/>
</dbReference>
<dbReference type="OrthoDB" id="9802264at2"/>
<evidence type="ECO:0000259" key="4">
    <source>
        <dbReference type="PROSITE" id="PS50893"/>
    </source>
</evidence>
<dbReference type="InterPro" id="IPR027417">
    <property type="entry name" value="P-loop_NTPase"/>
</dbReference>
<evidence type="ECO:0000256" key="3">
    <source>
        <dbReference type="ARBA" id="ARBA00022840"/>
    </source>
</evidence>
<keyword evidence="1" id="KW-0813">Transport</keyword>
<dbReference type="GO" id="GO:0005886">
    <property type="term" value="C:plasma membrane"/>
    <property type="evidence" value="ECO:0007669"/>
    <property type="project" value="TreeGrafter"/>
</dbReference>
<evidence type="ECO:0000313" key="6">
    <source>
        <dbReference type="Proteomes" id="UP000185612"/>
    </source>
</evidence>